<dbReference type="OMA" id="ECWANDS"/>
<evidence type="ECO:0000259" key="28">
    <source>
        <dbReference type="PROSITE" id="PS50011"/>
    </source>
</evidence>
<dbReference type="GO" id="GO:0005524">
    <property type="term" value="F:ATP binding"/>
    <property type="evidence" value="ECO:0007669"/>
    <property type="project" value="UniProtKB-UniRule"/>
</dbReference>
<evidence type="ECO:0000256" key="24">
    <source>
        <dbReference type="PROSITE-ProRule" id="PRU00191"/>
    </source>
</evidence>
<evidence type="ECO:0000259" key="29">
    <source>
        <dbReference type="PROSITE" id="PS50057"/>
    </source>
</evidence>
<dbReference type="InterPro" id="IPR019749">
    <property type="entry name" value="Band_41_domain"/>
</dbReference>
<dbReference type="GeneID" id="103397589"/>
<evidence type="ECO:0000259" key="27">
    <source>
        <dbReference type="PROSITE" id="PS50001"/>
    </source>
</evidence>
<evidence type="ECO:0000256" key="14">
    <source>
        <dbReference type="ARBA" id="ARBA00022999"/>
    </source>
</evidence>
<dbReference type="SMART" id="SM00252">
    <property type="entry name" value="SH2"/>
    <property type="match status" value="1"/>
</dbReference>
<dbReference type="Pfam" id="PF18379">
    <property type="entry name" value="FERM_F1"/>
    <property type="match status" value="1"/>
</dbReference>
<dbReference type="GO" id="GO:0005131">
    <property type="term" value="F:growth hormone receptor binding"/>
    <property type="evidence" value="ECO:0007669"/>
    <property type="project" value="TreeGrafter"/>
</dbReference>
<comment type="similarity">
    <text evidence="21">Belongs to the protein kinase superfamily. Tyr protein kinase family. JAK subfamily.</text>
</comment>
<name>A0A3P8WK53_CYNSE</name>
<dbReference type="SMART" id="SM00219">
    <property type="entry name" value="TyrKc"/>
    <property type="match status" value="2"/>
</dbReference>
<dbReference type="InterPro" id="IPR020635">
    <property type="entry name" value="Tyr_kinase_cat_dom"/>
</dbReference>
<dbReference type="InterPro" id="IPR000719">
    <property type="entry name" value="Prot_kinase_dom"/>
</dbReference>
<dbReference type="InterPro" id="IPR036860">
    <property type="entry name" value="SH2_dom_sf"/>
</dbReference>
<dbReference type="Gene3D" id="3.30.200.20">
    <property type="entry name" value="Phosphorylase Kinase, domain 1"/>
    <property type="match status" value="2"/>
</dbReference>
<dbReference type="SUPFAM" id="SSF55550">
    <property type="entry name" value="SH2 domain"/>
    <property type="match status" value="1"/>
</dbReference>
<dbReference type="FunFam" id="3.30.505.10:FF:000073">
    <property type="entry name" value="Tyrosine-protein kinase"/>
    <property type="match status" value="1"/>
</dbReference>
<keyword evidence="12" id="KW-0156">Chromatin regulator</keyword>
<evidence type="ECO:0000256" key="4">
    <source>
        <dbReference type="ARBA" id="ARBA00022490"/>
    </source>
</evidence>
<dbReference type="InterPro" id="IPR041381">
    <property type="entry name" value="JAK1-3/TYK2_PHL_dom"/>
</dbReference>
<evidence type="ECO:0000256" key="13">
    <source>
        <dbReference type="ARBA" id="ARBA00022859"/>
    </source>
</evidence>
<dbReference type="FunFam" id="3.30.200.20:FF:000135">
    <property type="entry name" value="Tyrosine-protein kinase"/>
    <property type="match status" value="1"/>
</dbReference>
<proteinExistence type="inferred from homology"/>
<dbReference type="GO" id="GO:0042393">
    <property type="term" value="F:histone binding"/>
    <property type="evidence" value="ECO:0007669"/>
    <property type="project" value="InterPro"/>
</dbReference>
<keyword evidence="17 21" id="KW-0829">Tyrosine-protein kinase</keyword>
<protein>
    <recommendedName>
        <fullName evidence="21 26">Tyrosine-protein kinase</fullName>
        <ecNumber evidence="21 26">2.7.10.2</ecNumber>
    </recommendedName>
</protein>
<dbReference type="InterPro" id="IPR008266">
    <property type="entry name" value="Tyr_kinase_AS"/>
</dbReference>
<comment type="subunit">
    <text evidence="20">Interacts with STAM2 and MYO18A. Interacts with SHB. Interacts with CD69.</text>
</comment>
<accession>A0A3P8WK53</accession>
<evidence type="ECO:0000256" key="20">
    <source>
        <dbReference type="ARBA" id="ARBA00063638"/>
    </source>
</evidence>
<dbReference type="Pfam" id="PF17887">
    <property type="entry name" value="Jak1_Phl"/>
    <property type="match status" value="1"/>
</dbReference>
<dbReference type="FunFam" id="1.10.510.10:FF:000114">
    <property type="entry name" value="Tyrosine-protein kinase JAK2"/>
    <property type="match status" value="1"/>
</dbReference>
<dbReference type="GO" id="GO:0060397">
    <property type="term" value="P:growth hormone receptor signaling pathway via JAK-STAT"/>
    <property type="evidence" value="ECO:0007669"/>
    <property type="project" value="UniProtKB-ARBA"/>
</dbReference>
<dbReference type="PANTHER" id="PTHR45807">
    <property type="entry name" value="TYROSINE-PROTEIN KINASE HOPSCOTCH"/>
    <property type="match status" value="1"/>
</dbReference>
<dbReference type="FunFam" id="1.10.510.10:FF:000110">
    <property type="entry name" value="Tyrosine-protein kinase"/>
    <property type="match status" value="1"/>
</dbReference>
<sequence>MVVLSAMDTVTDTFPTVHQNGNAHRESIETPAAAFVLRLHLYHRTNCSSSQSATNSSILTYPPGDYVAEKLCIDAAAACSISPLYCSLFALYREKDSLWFSPNHLFQLDQSASEDLIFRIRYYFPGWYSGGTSQAFRYGVTKRAEGPVFDDFVMSYIFSQWRNDFVNGLVKIPTSHEVQEECLGLAVLDMTRMAKERQMSPLDIYHTISYKSFLPKEMRTQIQNCNFLTRKRIRFRFKRFIQQFSQCRTTARDLKLKYLISMESLEKNFYTETFHVREPSGGQLIILVAADTGIQCCREIMKGSDQELQALCDFQDVTYINIKLASKESATESRVVTINKQDGKNLELEFASLLEALCFVSLVDGYYRLTTDAHHYLCKEVASPRLLEAIASHCHGPMPMEFALNRLQKSGNKRGLYILRESPKDFNKYFLTFPVEVCGAVEYKHCQIIRSADREFNLSGAKRNFSSLQELLNHYQNETVRSDNVVFQFSKCCPPKAKEKTCLLVCRSNKGSEVSLSPSLHRHNINQMVFHKIRKEDLELMESLGQGTFTKIFKGVRKELGDYGQIHQTEAVMKVLDQTHRNYSESFFEAASMMSQLSYKHLILNYGVCVCGEENIMVQEYAKFGSLDTYLKKNKNHINILWKLEVAKQLAWAMNFLEEKRLVHGNVCAKNVLVIREEDRRAGNAPFIKLTDPGISITVLPKEILIERIPWVSPECLKDPANLSLSADKWSFGTTLWEICSGGDKPLATLDNPKKVLFYEDHHQLPAPKWTEIADLISSCMDYEAMFRPTFRAVIRDLHSLFTPDYELIVDSDILPNRVNVGTTWSSSCFECQEPAQFEERHLIFLQQLGRGNFGSVELCRYDPLQDNTGEVVAVKKLQQCTAEHLRDFEQEIEILKSLQHENIVKYKGVCYSAGRRNLRLIMEYLPFGSLRDYLMKNKERIDHKKLIHYTSQICKGMEYLSSKRYIHRDLATRNVLVESEQRVKIGDFGLTKVLPQDKEYYMVKEPGESPIFWYAPESLTESKFSVPSDVWSFGVVLYELFTHSDKICSPPAVFMSMMGNDKQGQLIVYHLIELLRTGSRLPQPLACPTEIYEVMVECWNNDAFLRPSFKELSLRIDLFRDSTDF</sequence>
<dbReference type="OrthoDB" id="1915767at2759"/>
<keyword evidence="11 21" id="KW-0067">ATP-binding</keyword>
<dbReference type="GO" id="GO:0005634">
    <property type="term" value="C:nucleus"/>
    <property type="evidence" value="ECO:0007669"/>
    <property type="project" value="UniProtKB-SubCell"/>
</dbReference>
<evidence type="ECO:0000256" key="16">
    <source>
        <dbReference type="ARBA" id="ARBA00023136"/>
    </source>
</evidence>
<evidence type="ECO:0000256" key="1">
    <source>
        <dbReference type="ARBA" id="ARBA00004123"/>
    </source>
</evidence>
<dbReference type="GO" id="GO:0006325">
    <property type="term" value="P:chromatin organization"/>
    <property type="evidence" value="ECO:0007669"/>
    <property type="project" value="UniProtKB-KW"/>
</dbReference>
<dbReference type="GO" id="GO:0045087">
    <property type="term" value="P:innate immune response"/>
    <property type="evidence" value="ECO:0007669"/>
    <property type="project" value="UniProtKB-KW"/>
</dbReference>
<dbReference type="RefSeq" id="XP_008334131.1">
    <property type="nucleotide sequence ID" value="XM_008335909.3"/>
</dbReference>
<keyword evidence="16" id="KW-0472">Membrane</keyword>
<evidence type="ECO:0000256" key="15">
    <source>
        <dbReference type="ARBA" id="ARBA00023130"/>
    </source>
</evidence>
<dbReference type="InterPro" id="IPR020693">
    <property type="entry name" value="Tyr_kinase_non-rcpt_Jak2"/>
</dbReference>
<dbReference type="FunFam" id="2.30.29.30:FF:000177">
    <property type="entry name" value="Tyrosine-protein kinase"/>
    <property type="match status" value="1"/>
</dbReference>
<keyword evidence="10 21" id="KW-0418">Kinase</keyword>
<dbReference type="GeneTree" id="ENSGT00940000155640"/>
<dbReference type="PROSITE" id="PS00109">
    <property type="entry name" value="PROTEIN_KINASE_TYR"/>
    <property type="match status" value="1"/>
</dbReference>
<dbReference type="PANTHER" id="PTHR45807:SF1">
    <property type="entry name" value="TYROSINE-PROTEIN KINASE JAK2"/>
    <property type="match status" value="1"/>
</dbReference>
<dbReference type="SUPFAM" id="SSF50729">
    <property type="entry name" value="PH domain-like"/>
    <property type="match status" value="1"/>
</dbReference>
<organism evidence="30 31">
    <name type="scientific">Cynoglossus semilaevis</name>
    <name type="common">Tongue sole</name>
    <dbReference type="NCBI Taxonomy" id="244447"/>
    <lineage>
        <taxon>Eukaryota</taxon>
        <taxon>Metazoa</taxon>
        <taxon>Chordata</taxon>
        <taxon>Craniata</taxon>
        <taxon>Vertebrata</taxon>
        <taxon>Euteleostomi</taxon>
        <taxon>Actinopterygii</taxon>
        <taxon>Neopterygii</taxon>
        <taxon>Teleostei</taxon>
        <taxon>Neoteleostei</taxon>
        <taxon>Acanthomorphata</taxon>
        <taxon>Carangaria</taxon>
        <taxon>Pleuronectiformes</taxon>
        <taxon>Pleuronectoidei</taxon>
        <taxon>Cynoglossidae</taxon>
        <taxon>Cynoglossinae</taxon>
        <taxon>Cynoglossus</taxon>
    </lineage>
</organism>
<evidence type="ECO:0000313" key="30">
    <source>
        <dbReference type="Ensembl" id="ENSCSEP00000025896.1"/>
    </source>
</evidence>
<keyword evidence="14 24" id="KW-0727">SH2 domain</keyword>
<dbReference type="PRINTS" id="PR01823">
    <property type="entry name" value="JANUSKINASE"/>
</dbReference>
<evidence type="ECO:0000256" key="6">
    <source>
        <dbReference type="ARBA" id="ARBA00022588"/>
    </source>
</evidence>
<comment type="catalytic activity">
    <reaction evidence="19 21 26">
        <text>L-tyrosyl-[protein] + ATP = O-phospho-L-tyrosyl-[protein] + ADP + H(+)</text>
        <dbReference type="Rhea" id="RHEA:10596"/>
        <dbReference type="Rhea" id="RHEA-COMP:10136"/>
        <dbReference type="Rhea" id="RHEA-COMP:20101"/>
        <dbReference type="ChEBI" id="CHEBI:15378"/>
        <dbReference type="ChEBI" id="CHEBI:30616"/>
        <dbReference type="ChEBI" id="CHEBI:46858"/>
        <dbReference type="ChEBI" id="CHEBI:61978"/>
        <dbReference type="ChEBI" id="CHEBI:456216"/>
        <dbReference type="EC" id="2.7.10.2"/>
    </reaction>
</comment>
<dbReference type="GO" id="GO:0050863">
    <property type="term" value="P:regulation of T cell activation"/>
    <property type="evidence" value="ECO:0007669"/>
    <property type="project" value="UniProtKB-ARBA"/>
</dbReference>
<feature type="binding site" evidence="23">
    <location>
        <begin position="849"/>
        <end position="857"/>
    </location>
    <ligand>
        <name>ATP</name>
        <dbReference type="ChEBI" id="CHEBI:30616"/>
    </ligand>
</feature>
<dbReference type="InterPro" id="IPR035963">
    <property type="entry name" value="FERM_2"/>
</dbReference>
<reference evidence="30 31" key="1">
    <citation type="journal article" date="2014" name="Nat. Genet.">
        <title>Whole-genome sequence of a flatfish provides insights into ZW sex chromosome evolution and adaptation to a benthic lifestyle.</title>
        <authorList>
            <person name="Chen S."/>
            <person name="Zhang G."/>
            <person name="Shao C."/>
            <person name="Huang Q."/>
            <person name="Liu G."/>
            <person name="Zhang P."/>
            <person name="Song W."/>
            <person name="An N."/>
            <person name="Chalopin D."/>
            <person name="Volff J.N."/>
            <person name="Hong Y."/>
            <person name="Li Q."/>
            <person name="Sha Z."/>
            <person name="Zhou H."/>
            <person name="Xie M."/>
            <person name="Yu Q."/>
            <person name="Liu Y."/>
            <person name="Xiang H."/>
            <person name="Wang N."/>
            <person name="Wu K."/>
            <person name="Yang C."/>
            <person name="Zhou Q."/>
            <person name="Liao X."/>
            <person name="Yang L."/>
            <person name="Hu Q."/>
            <person name="Zhang J."/>
            <person name="Meng L."/>
            <person name="Jin L."/>
            <person name="Tian Y."/>
            <person name="Lian J."/>
            <person name="Yang J."/>
            <person name="Miao G."/>
            <person name="Liu S."/>
            <person name="Liang Z."/>
            <person name="Yan F."/>
            <person name="Li Y."/>
            <person name="Sun B."/>
            <person name="Zhang H."/>
            <person name="Zhang J."/>
            <person name="Zhu Y."/>
            <person name="Du M."/>
            <person name="Zhao Y."/>
            <person name="Schartl M."/>
            <person name="Tang Q."/>
            <person name="Wang J."/>
        </authorList>
    </citation>
    <scope>NUCLEOTIDE SEQUENCE</scope>
</reference>
<dbReference type="KEGG" id="csem:103397589"/>
<evidence type="ECO:0000256" key="12">
    <source>
        <dbReference type="ARBA" id="ARBA00022853"/>
    </source>
</evidence>
<evidence type="ECO:0000256" key="26">
    <source>
        <dbReference type="RuleBase" id="RU362096"/>
    </source>
</evidence>
<dbReference type="EC" id="2.7.10.2" evidence="21 26"/>
<dbReference type="Pfam" id="PF21990">
    <property type="entry name" value="SH2_1"/>
    <property type="match status" value="1"/>
</dbReference>
<dbReference type="InterPro" id="IPR000980">
    <property type="entry name" value="SH2"/>
</dbReference>
<feature type="domain" description="FERM" evidence="29">
    <location>
        <begin position="35"/>
        <end position="374"/>
    </location>
</feature>
<reference evidence="30" key="2">
    <citation type="submission" date="2025-08" db="UniProtKB">
        <authorList>
            <consortium name="Ensembl"/>
        </authorList>
    </citation>
    <scope>IDENTIFICATION</scope>
</reference>
<dbReference type="GO" id="GO:0005856">
    <property type="term" value="C:cytoskeleton"/>
    <property type="evidence" value="ECO:0007669"/>
    <property type="project" value="UniProtKB-UniRule"/>
</dbReference>
<dbReference type="GO" id="GO:0001819">
    <property type="term" value="P:positive regulation of cytokine production"/>
    <property type="evidence" value="ECO:0007669"/>
    <property type="project" value="UniProtKB-ARBA"/>
</dbReference>
<keyword evidence="6" id="KW-0399">Innate immunity</keyword>
<dbReference type="GO" id="GO:0002250">
    <property type="term" value="P:adaptive immune response"/>
    <property type="evidence" value="ECO:0007669"/>
    <property type="project" value="UniProtKB-KW"/>
</dbReference>
<evidence type="ECO:0000256" key="23">
    <source>
        <dbReference type="PIRSR" id="PIRSR000636-2"/>
    </source>
</evidence>
<dbReference type="Ensembl" id="ENSCSET00000026235.1">
    <property type="protein sequence ID" value="ENSCSEP00000025896.1"/>
    <property type="gene ID" value="ENSCSEG00000016532.1"/>
</dbReference>
<evidence type="ECO:0000256" key="11">
    <source>
        <dbReference type="ARBA" id="ARBA00022840"/>
    </source>
</evidence>
<dbReference type="GO" id="GO:0019221">
    <property type="term" value="P:cytokine-mediated signaling pathway"/>
    <property type="evidence" value="ECO:0007669"/>
    <property type="project" value="UniProtKB-ARBA"/>
</dbReference>
<evidence type="ECO:0000256" key="3">
    <source>
        <dbReference type="ARBA" id="ARBA00004496"/>
    </source>
</evidence>
<evidence type="ECO:0000256" key="5">
    <source>
        <dbReference type="ARBA" id="ARBA00022553"/>
    </source>
</evidence>
<evidence type="ECO:0000256" key="25">
    <source>
        <dbReference type="PROSITE-ProRule" id="PRU10141"/>
    </source>
</evidence>
<dbReference type="InterPro" id="IPR041155">
    <property type="entry name" value="FERM_F1"/>
</dbReference>
<evidence type="ECO:0000256" key="2">
    <source>
        <dbReference type="ARBA" id="ARBA00004184"/>
    </source>
</evidence>
<evidence type="ECO:0000256" key="9">
    <source>
        <dbReference type="ARBA" id="ARBA00022741"/>
    </source>
</evidence>
<feature type="domain" description="Protein kinase" evidence="28">
    <location>
        <begin position="538"/>
        <end position="802"/>
    </location>
</feature>
<keyword evidence="9 21" id="KW-0547">Nucleotide-binding</keyword>
<dbReference type="PROSITE" id="PS50011">
    <property type="entry name" value="PROTEIN_KINASE_DOM"/>
    <property type="match status" value="2"/>
</dbReference>
<dbReference type="SMART" id="SM00295">
    <property type="entry name" value="B41"/>
    <property type="match status" value="1"/>
</dbReference>
<dbReference type="GO" id="GO:0012505">
    <property type="term" value="C:endomembrane system"/>
    <property type="evidence" value="ECO:0007669"/>
    <property type="project" value="UniProtKB-SubCell"/>
</dbReference>
<dbReference type="InParanoid" id="A0A3P8WK53"/>
<dbReference type="Gene3D" id="1.10.510.10">
    <property type="entry name" value="Transferase(Phosphotransferase) domain 1"/>
    <property type="match status" value="2"/>
</dbReference>
<reference evidence="30" key="3">
    <citation type="submission" date="2025-09" db="UniProtKB">
        <authorList>
            <consortium name="Ensembl"/>
        </authorList>
    </citation>
    <scope>IDENTIFICATION</scope>
</reference>
<dbReference type="CDD" id="cd14473">
    <property type="entry name" value="FERM_B-lobe"/>
    <property type="match status" value="1"/>
</dbReference>
<evidence type="ECO:0000256" key="17">
    <source>
        <dbReference type="ARBA" id="ARBA00023137"/>
    </source>
</evidence>
<evidence type="ECO:0000313" key="31">
    <source>
        <dbReference type="Proteomes" id="UP000265120"/>
    </source>
</evidence>
<dbReference type="InterPro" id="IPR000299">
    <property type="entry name" value="FERM_domain"/>
</dbReference>
<dbReference type="GO" id="GO:0030154">
    <property type="term" value="P:cell differentiation"/>
    <property type="evidence" value="ECO:0007669"/>
    <property type="project" value="TreeGrafter"/>
</dbReference>
<dbReference type="InterPro" id="IPR051286">
    <property type="entry name" value="JAK"/>
</dbReference>
<dbReference type="PIRSF" id="PIRSF000636">
    <property type="entry name" value="TyrPK_Jak"/>
    <property type="match status" value="1"/>
</dbReference>
<evidence type="ECO:0000256" key="18">
    <source>
        <dbReference type="ARBA" id="ARBA00023242"/>
    </source>
</evidence>
<dbReference type="InterPro" id="IPR016251">
    <property type="entry name" value="Tyr_kinase_non-rcpt_Jak/Tyk2"/>
</dbReference>
<dbReference type="FunFam" id="3.30.200.20:FF:000084">
    <property type="entry name" value="Tyrosine-protein kinase"/>
    <property type="match status" value="1"/>
</dbReference>
<keyword evidence="5" id="KW-0597">Phosphoprotein</keyword>
<dbReference type="PRINTS" id="PR00109">
    <property type="entry name" value="TYRKINASE"/>
</dbReference>
<evidence type="ECO:0000256" key="10">
    <source>
        <dbReference type="ARBA" id="ARBA00022777"/>
    </source>
</evidence>
<dbReference type="GO" id="GO:0008284">
    <property type="term" value="P:positive regulation of cell population proliferation"/>
    <property type="evidence" value="ECO:0007669"/>
    <property type="project" value="UniProtKB-ARBA"/>
</dbReference>
<keyword evidence="7 21" id="KW-0808">Transferase</keyword>
<dbReference type="GO" id="GO:0050867">
    <property type="term" value="P:positive regulation of cell activation"/>
    <property type="evidence" value="ECO:0007669"/>
    <property type="project" value="UniProtKB-ARBA"/>
</dbReference>
<keyword evidence="8" id="KW-0677">Repeat</keyword>
<dbReference type="GO" id="GO:0005829">
    <property type="term" value="C:cytosol"/>
    <property type="evidence" value="ECO:0007669"/>
    <property type="project" value="TreeGrafter"/>
</dbReference>
<dbReference type="GO" id="GO:1903037">
    <property type="term" value="P:regulation of leukocyte cell-cell adhesion"/>
    <property type="evidence" value="ECO:0007669"/>
    <property type="project" value="UniProtKB-ARBA"/>
</dbReference>
<dbReference type="STRING" id="244447.ENSCSEP00000025896"/>
<feature type="active site" description="Proton acceptor" evidence="22">
    <location>
        <position position="970"/>
    </location>
</feature>
<dbReference type="InterPro" id="IPR011993">
    <property type="entry name" value="PH-like_dom_sf"/>
</dbReference>
<dbReference type="PRINTS" id="PR01825">
    <property type="entry name" value="JANUSKINASE2"/>
</dbReference>
<feature type="domain" description="SH2" evidence="27">
    <location>
        <begin position="393"/>
        <end position="478"/>
    </location>
</feature>
<dbReference type="Gene3D" id="3.30.505.10">
    <property type="entry name" value="SH2 domain"/>
    <property type="match status" value="1"/>
</dbReference>
<dbReference type="InterPro" id="IPR011009">
    <property type="entry name" value="Kinase-like_dom_sf"/>
</dbReference>
<keyword evidence="4" id="KW-0963">Cytoplasm</keyword>
<keyword evidence="31" id="KW-1185">Reference proteome</keyword>
<dbReference type="GO" id="GO:0016020">
    <property type="term" value="C:membrane"/>
    <property type="evidence" value="ECO:0007669"/>
    <property type="project" value="InterPro"/>
</dbReference>
<dbReference type="Pfam" id="PF07714">
    <property type="entry name" value="PK_Tyr_Ser-Thr"/>
    <property type="match status" value="2"/>
</dbReference>
<dbReference type="SUPFAM" id="SSF47031">
    <property type="entry name" value="Second domain of FERM"/>
    <property type="match status" value="1"/>
</dbReference>
<dbReference type="GO" id="GO:0007259">
    <property type="term" value="P:cell surface receptor signaling pathway via JAK-STAT"/>
    <property type="evidence" value="ECO:0007669"/>
    <property type="project" value="UniProtKB-ARBA"/>
</dbReference>
<evidence type="ECO:0000256" key="21">
    <source>
        <dbReference type="PIRNR" id="PIRNR000636"/>
    </source>
</evidence>
<dbReference type="Pfam" id="PF18377">
    <property type="entry name" value="FERM_F2"/>
    <property type="match status" value="1"/>
</dbReference>
<keyword evidence="18" id="KW-0539">Nucleus</keyword>
<feature type="domain" description="Protein kinase" evidence="28">
    <location>
        <begin position="843"/>
        <end position="1120"/>
    </location>
</feature>
<evidence type="ECO:0000256" key="22">
    <source>
        <dbReference type="PIRSR" id="PIRSR000636-1"/>
    </source>
</evidence>
<feature type="binding site" evidence="23">
    <location>
        <position position="876"/>
    </location>
    <ligand>
        <name>ATP</name>
        <dbReference type="ChEBI" id="CHEBI:30616"/>
    </ligand>
</feature>
<dbReference type="PROSITE" id="PS50001">
    <property type="entry name" value="SH2"/>
    <property type="match status" value="1"/>
</dbReference>
<dbReference type="PROSITE" id="PS50057">
    <property type="entry name" value="FERM_3"/>
    <property type="match status" value="1"/>
</dbReference>
<dbReference type="InterPro" id="IPR017441">
    <property type="entry name" value="Protein_kinase_ATP_BS"/>
</dbReference>
<dbReference type="GO" id="GO:0004715">
    <property type="term" value="F:non-membrane spanning protein tyrosine kinase activity"/>
    <property type="evidence" value="ECO:0007669"/>
    <property type="project" value="UniProtKB-UniRule"/>
</dbReference>
<keyword evidence="13" id="KW-0391">Immunity</keyword>
<evidence type="ECO:0000256" key="8">
    <source>
        <dbReference type="ARBA" id="ARBA00022737"/>
    </source>
</evidence>
<comment type="subcellular location">
    <subcellularLocation>
        <location evidence="3">Cytoplasm</location>
    </subcellularLocation>
    <subcellularLocation>
        <location evidence="2">Endomembrane system</location>
        <topology evidence="2">Peripheral membrane protein</topology>
    </subcellularLocation>
    <subcellularLocation>
        <location evidence="1">Nucleus</location>
    </subcellularLocation>
</comment>
<evidence type="ECO:0000256" key="7">
    <source>
        <dbReference type="ARBA" id="ARBA00022679"/>
    </source>
</evidence>
<dbReference type="InterPro" id="IPR041046">
    <property type="entry name" value="FERM_F2"/>
</dbReference>
<dbReference type="Gene3D" id="2.30.29.30">
    <property type="entry name" value="Pleckstrin-homology domain (PH domain)/Phosphotyrosine-binding domain (PTB)"/>
    <property type="match status" value="1"/>
</dbReference>
<dbReference type="GO" id="GO:1902533">
    <property type="term" value="P:positive regulation of intracellular signal transduction"/>
    <property type="evidence" value="ECO:0007669"/>
    <property type="project" value="UniProtKB-ARBA"/>
</dbReference>
<dbReference type="PROSITE" id="PS00107">
    <property type="entry name" value="PROTEIN_KINASE_ATP"/>
    <property type="match status" value="1"/>
</dbReference>
<dbReference type="GO" id="GO:0035556">
    <property type="term" value="P:intracellular signal transduction"/>
    <property type="evidence" value="ECO:0007669"/>
    <property type="project" value="InterPro"/>
</dbReference>
<keyword evidence="15" id="KW-1064">Adaptive immunity</keyword>
<dbReference type="InterPro" id="IPR019748">
    <property type="entry name" value="FERM_central"/>
</dbReference>
<feature type="binding site" evidence="25">
    <location>
        <position position="877"/>
    </location>
    <ligand>
        <name>ATP</name>
        <dbReference type="ChEBI" id="CHEBI:30616"/>
    </ligand>
</feature>
<dbReference type="Proteomes" id="UP000265120">
    <property type="component" value="Chromosome Z"/>
</dbReference>
<dbReference type="AlphaFoldDB" id="A0A3P8WK53"/>
<evidence type="ECO:0000256" key="19">
    <source>
        <dbReference type="ARBA" id="ARBA00051245"/>
    </source>
</evidence>
<dbReference type="InterPro" id="IPR001245">
    <property type="entry name" value="Ser-Thr/Tyr_kinase_cat_dom"/>
</dbReference>
<dbReference type="SUPFAM" id="SSF56112">
    <property type="entry name" value="Protein kinase-like (PK-like)"/>
    <property type="match status" value="2"/>
</dbReference>